<dbReference type="STRING" id="1592317.DPF_1646"/>
<organism evidence="2 3">
    <name type="scientific">Desulfoplanes formicivorans</name>
    <dbReference type="NCBI Taxonomy" id="1592317"/>
    <lineage>
        <taxon>Bacteria</taxon>
        <taxon>Pseudomonadati</taxon>
        <taxon>Thermodesulfobacteriota</taxon>
        <taxon>Desulfovibrionia</taxon>
        <taxon>Desulfovibrionales</taxon>
        <taxon>Desulfoplanaceae</taxon>
        <taxon>Desulfoplanes</taxon>
    </lineage>
</organism>
<dbReference type="EMBL" id="BDFE01000016">
    <property type="protein sequence ID" value="GAU08927.1"/>
    <property type="molecule type" value="Genomic_DNA"/>
</dbReference>
<dbReference type="Proteomes" id="UP000095200">
    <property type="component" value="Unassembled WGS sequence"/>
</dbReference>
<name>A0A194AFR8_9BACT</name>
<dbReference type="InterPro" id="IPR007160">
    <property type="entry name" value="DUF362"/>
</dbReference>
<gene>
    <name evidence="2" type="ORF">DPF_1646</name>
</gene>
<accession>A0A194AFR8</accession>
<proteinExistence type="predicted"/>
<feature type="domain" description="DUF362" evidence="1">
    <location>
        <begin position="36"/>
        <end position="229"/>
    </location>
</feature>
<evidence type="ECO:0000313" key="3">
    <source>
        <dbReference type="Proteomes" id="UP000095200"/>
    </source>
</evidence>
<reference evidence="3" key="1">
    <citation type="submission" date="2016-06" db="EMBL/GenBank/DDBJ databases">
        <title>Draft genome sequence of Desulfoplanes formicivorans strain Pf12B.</title>
        <authorList>
            <person name="Watanabe M."/>
            <person name="Kojima H."/>
            <person name="Fukui M."/>
        </authorList>
    </citation>
    <scope>NUCLEOTIDE SEQUENCE [LARGE SCALE GENOMIC DNA]</scope>
    <source>
        <strain evidence="3">Pf12B</strain>
    </source>
</reference>
<dbReference type="Pfam" id="PF04015">
    <property type="entry name" value="DUF362"/>
    <property type="match status" value="1"/>
</dbReference>
<evidence type="ECO:0000313" key="2">
    <source>
        <dbReference type="EMBL" id="GAU08927.1"/>
    </source>
</evidence>
<evidence type="ECO:0000259" key="1">
    <source>
        <dbReference type="Pfam" id="PF04015"/>
    </source>
</evidence>
<comment type="caution">
    <text evidence="2">The sequence shown here is derived from an EMBL/GenBank/DDBJ whole genome shotgun (WGS) entry which is preliminary data.</text>
</comment>
<dbReference type="AlphaFoldDB" id="A0A194AFR8"/>
<protein>
    <recommendedName>
        <fullName evidence="1">DUF362 domain-containing protein</fullName>
    </recommendedName>
</protein>
<sequence>MMKVFLQQVDSYEHVEPVVFRLLEALPVVVPSTGYVLIKPNLISSRKATLACTHPAVVRAVARYFLSKGCRGVIGDSPAFGSARKVAKACGLLEALQDLDVELVTLDVPVTKHFGHFTSGISRKALEAALVVNLPKLKAHCQMRISAGVKNLFGTVCGFRKPLIHCRHGDRKGQFPAFFVHLMRALPPTLSLVDGIIAMHKTGPTHGEPFDCSMVGASMDTVALDTAVYEMLGLQPRDVPIWRECVRQDIAGAFPENVVYPWMTPRDFVLDGFEVPQNLQPQAFGLRRLMRSLYRRRME</sequence>
<keyword evidence="3" id="KW-1185">Reference proteome</keyword>